<comment type="caution">
    <text evidence="8">The sequence shown here is derived from an EMBL/GenBank/DDBJ whole genome shotgun (WGS) entry which is preliminary data.</text>
</comment>
<dbReference type="SUPFAM" id="SSF50630">
    <property type="entry name" value="Acid proteases"/>
    <property type="match status" value="1"/>
</dbReference>
<dbReference type="InterPro" id="IPR001969">
    <property type="entry name" value="Aspartic_peptidase_AS"/>
</dbReference>
<evidence type="ECO:0000256" key="5">
    <source>
        <dbReference type="RuleBase" id="RU000454"/>
    </source>
</evidence>
<dbReference type="PRINTS" id="PR00792">
    <property type="entry name" value="PEPSIN"/>
</dbReference>
<dbReference type="Gene3D" id="2.40.70.10">
    <property type="entry name" value="Acid Proteases"/>
    <property type="match status" value="2"/>
</dbReference>
<evidence type="ECO:0000256" key="6">
    <source>
        <dbReference type="SAM" id="SignalP"/>
    </source>
</evidence>
<keyword evidence="9" id="KW-1185">Reference proteome</keyword>
<comment type="similarity">
    <text evidence="1 5">Belongs to the peptidase A1 family.</text>
</comment>
<dbReference type="PANTHER" id="PTHR47966">
    <property type="entry name" value="BETA-SITE APP-CLEAVING ENZYME, ISOFORM A-RELATED"/>
    <property type="match status" value="1"/>
</dbReference>
<protein>
    <recommendedName>
        <fullName evidence="7">Peptidase A1 domain-containing protein</fullName>
    </recommendedName>
</protein>
<dbReference type="InterPro" id="IPR021109">
    <property type="entry name" value="Peptidase_aspartic_dom_sf"/>
</dbReference>
<feature type="domain" description="Peptidase A1" evidence="7">
    <location>
        <begin position="110"/>
        <end position="407"/>
    </location>
</feature>
<dbReference type="PROSITE" id="PS51767">
    <property type="entry name" value="PEPTIDASE_A1"/>
    <property type="match status" value="1"/>
</dbReference>
<reference evidence="8 9" key="1">
    <citation type="submission" date="2024-09" db="EMBL/GenBank/DDBJ databases">
        <title>Rethinking Asexuality: The Enigmatic Case of Functional Sexual Genes in Lepraria (Stereocaulaceae).</title>
        <authorList>
            <person name="Doellman M."/>
            <person name="Sun Y."/>
            <person name="Barcenas-Pena A."/>
            <person name="Lumbsch H.T."/>
            <person name="Grewe F."/>
        </authorList>
    </citation>
    <scope>NUCLEOTIDE SEQUENCE [LARGE SCALE GENOMIC DNA]</scope>
    <source>
        <strain evidence="8 9">Grewe 0041</strain>
    </source>
</reference>
<dbReference type="InterPro" id="IPR001461">
    <property type="entry name" value="Aspartic_peptidase_A1"/>
</dbReference>
<gene>
    <name evidence="8" type="ORF">ABVK25_001002</name>
</gene>
<organism evidence="8 9">
    <name type="scientific">Lepraria finkii</name>
    <dbReference type="NCBI Taxonomy" id="1340010"/>
    <lineage>
        <taxon>Eukaryota</taxon>
        <taxon>Fungi</taxon>
        <taxon>Dikarya</taxon>
        <taxon>Ascomycota</taxon>
        <taxon>Pezizomycotina</taxon>
        <taxon>Lecanoromycetes</taxon>
        <taxon>OSLEUM clade</taxon>
        <taxon>Lecanoromycetidae</taxon>
        <taxon>Lecanorales</taxon>
        <taxon>Lecanorineae</taxon>
        <taxon>Stereocaulaceae</taxon>
        <taxon>Lepraria</taxon>
    </lineage>
</organism>
<evidence type="ECO:0000256" key="1">
    <source>
        <dbReference type="ARBA" id="ARBA00007447"/>
    </source>
</evidence>
<dbReference type="Proteomes" id="UP001590951">
    <property type="component" value="Unassembled WGS sequence"/>
</dbReference>
<keyword evidence="4 5" id="KW-0378">Hydrolase</keyword>
<keyword evidence="6" id="KW-0732">Signal</keyword>
<dbReference type="Pfam" id="PF00026">
    <property type="entry name" value="Asp"/>
    <property type="match status" value="1"/>
</dbReference>
<feature type="chain" id="PRO_5046540169" description="Peptidase A1 domain-containing protein" evidence="6">
    <location>
        <begin position="24"/>
        <end position="410"/>
    </location>
</feature>
<evidence type="ECO:0000259" key="7">
    <source>
        <dbReference type="PROSITE" id="PS51767"/>
    </source>
</evidence>
<evidence type="ECO:0000313" key="9">
    <source>
        <dbReference type="Proteomes" id="UP001590951"/>
    </source>
</evidence>
<dbReference type="PANTHER" id="PTHR47966:SF1">
    <property type="entry name" value="ASPARTYL PROTEINASE"/>
    <property type="match status" value="1"/>
</dbReference>
<dbReference type="EMBL" id="JBHFEH010000002">
    <property type="protein sequence ID" value="KAL2058276.1"/>
    <property type="molecule type" value="Genomic_DNA"/>
</dbReference>
<dbReference type="InterPro" id="IPR034163">
    <property type="entry name" value="Aspergillopepsin-like_cat_dom"/>
</dbReference>
<accession>A0ABR4BN64</accession>
<keyword evidence="2 5" id="KW-0645">Protease</keyword>
<evidence type="ECO:0000256" key="2">
    <source>
        <dbReference type="ARBA" id="ARBA00022670"/>
    </source>
</evidence>
<evidence type="ECO:0000256" key="4">
    <source>
        <dbReference type="ARBA" id="ARBA00022801"/>
    </source>
</evidence>
<name>A0ABR4BN64_9LECA</name>
<dbReference type="PROSITE" id="PS00141">
    <property type="entry name" value="ASP_PROTEASE"/>
    <property type="match status" value="1"/>
</dbReference>
<keyword evidence="3 5" id="KW-0064">Aspartyl protease</keyword>
<feature type="signal peptide" evidence="6">
    <location>
        <begin position="1"/>
        <end position="23"/>
    </location>
</feature>
<proteinExistence type="inferred from homology"/>
<dbReference type="InterPro" id="IPR033121">
    <property type="entry name" value="PEPTIDASE_A1"/>
</dbReference>
<evidence type="ECO:0000256" key="3">
    <source>
        <dbReference type="ARBA" id="ARBA00022750"/>
    </source>
</evidence>
<sequence length="410" mass="43037">MKQFLSSSLILTLLLASTTSAAAAVKRDGGYSKIHRQAVGPNLRNGVMALDKTMRKYGIQPPQELSDAATQQKNAITSGAAASTNEKVAVGGGTESGSVVANPMLHDQEYLSPVVIGGQTLNLDVDTGSADLWIFNTALPAEDQQGRTVYDIDESKELKGYTFGVNYGDGSQTYGTVARDTVEVGGISVSGQAIELPTAVSHEFTNDTNSDGILGLAFYVANTIKPTKQKTFFENAMASLKAPVFTANLKAGSAGSYGFGFIDNTAYTGTLQYTPLIQSASAVGLWAFEANPGTNASPAIADTGTSLLLLDDDIVRAYWAPVPGHTSDPQGITFPCNVELPDFKIKLGDYTATISGSLLNYSAADEAGYCFGGIQSNNGQGINVFGDILFASQFVVFDGGQNRIGFAPHA</sequence>
<dbReference type="CDD" id="cd06097">
    <property type="entry name" value="Aspergillopepsin_like"/>
    <property type="match status" value="1"/>
</dbReference>
<evidence type="ECO:0000313" key="8">
    <source>
        <dbReference type="EMBL" id="KAL2058276.1"/>
    </source>
</evidence>